<dbReference type="EMBL" id="JACHGJ010000001">
    <property type="protein sequence ID" value="MBB6479077.1"/>
    <property type="molecule type" value="Genomic_DNA"/>
</dbReference>
<sequence length="398" mass="45313">MGYRFYSFLIFIMLLPLSGCSVMMLDPLPADTSPSEILLVIEQSRFAELEDSLNQYARDISAEGGSVEIRTFPSSGDPASLRAMISDRGDSISGSFFVGDLPAVWYEQNAFGKLEEFPVDLYYMDLDAVWTDSDDDGKYDDHSPLEITHYVSRITGDNRELISYFSKLHNYRTGNYSYLGGAFIFKDEDWFDTYRGSSFGLDRMYESVRIREKAAETLKDDYLYNVAYEGADYVYQWIHATPTSLYISDGSSYSTFRYSEIEQYNTKGRFINMFNCKGARFTQANLAMAYLNGTDTGLAVTGSTKVGGNYYPLEFHRTLTAGSSWGNAYKSWYNYFGRSDDEWFLGMIILGDPTLRIIDAEVDRTITRNSFSQLVPPDDETKSRLGEVLILFDDINLE</sequence>
<evidence type="ECO:0000313" key="2">
    <source>
        <dbReference type="Proteomes" id="UP000587760"/>
    </source>
</evidence>
<organism evidence="1 2">
    <name type="scientific">Spirochaeta isovalerica</name>
    <dbReference type="NCBI Taxonomy" id="150"/>
    <lineage>
        <taxon>Bacteria</taxon>
        <taxon>Pseudomonadati</taxon>
        <taxon>Spirochaetota</taxon>
        <taxon>Spirochaetia</taxon>
        <taxon>Spirochaetales</taxon>
        <taxon>Spirochaetaceae</taxon>
        <taxon>Spirochaeta</taxon>
    </lineage>
</organism>
<accession>A0A841R797</accession>
<proteinExistence type="predicted"/>
<reference evidence="1 2" key="1">
    <citation type="submission" date="2020-08" db="EMBL/GenBank/DDBJ databases">
        <title>Genomic Encyclopedia of Type Strains, Phase IV (KMG-IV): sequencing the most valuable type-strain genomes for metagenomic binning, comparative biology and taxonomic classification.</title>
        <authorList>
            <person name="Goeker M."/>
        </authorList>
    </citation>
    <scope>NUCLEOTIDE SEQUENCE [LARGE SCALE GENOMIC DNA]</scope>
    <source>
        <strain evidence="1 2">DSM 2461</strain>
    </source>
</reference>
<dbReference type="RefSeq" id="WP_184743844.1">
    <property type="nucleotide sequence ID" value="NZ_JACHGJ010000001.1"/>
</dbReference>
<comment type="caution">
    <text evidence="1">The sequence shown here is derived from an EMBL/GenBank/DDBJ whole genome shotgun (WGS) entry which is preliminary data.</text>
</comment>
<dbReference type="AlphaFoldDB" id="A0A841R797"/>
<keyword evidence="2" id="KW-1185">Reference proteome</keyword>
<name>A0A841R797_9SPIO</name>
<dbReference type="Proteomes" id="UP000587760">
    <property type="component" value="Unassembled WGS sequence"/>
</dbReference>
<evidence type="ECO:0008006" key="3">
    <source>
        <dbReference type="Google" id="ProtNLM"/>
    </source>
</evidence>
<evidence type="ECO:0000313" key="1">
    <source>
        <dbReference type="EMBL" id="MBB6479077.1"/>
    </source>
</evidence>
<gene>
    <name evidence="1" type="ORF">HNR50_000710</name>
</gene>
<protein>
    <recommendedName>
        <fullName evidence="3">Gingipain domain-containing protein</fullName>
    </recommendedName>
</protein>